<dbReference type="EMBL" id="CP014578">
    <property type="protein sequence ID" value="ANB71150.1"/>
    <property type="molecule type" value="Genomic_DNA"/>
</dbReference>
<feature type="coiled-coil region" evidence="1">
    <location>
        <begin position="131"/>
        <end position="172"/>
    </location>
</feature>
<evidence type="ECO:0000256" key="1">
    <source>
        <dbReference type="SAM" id="Coils"/>
    </source>
</evidence>
<name>A0A160FGF2_9BURK</name>
<dbReference type="STRING" id="1804984.AYM40_01335"/>
<evidence type="ECO:0000313" key="2">
    <source>
        <dbReference type="EMBL" id="ANB71150.1"/>
    </source>
</evidence>
<organism evidence="2 3">
    <name type="scientific">Paraburkholderia phytofirmans OLGA172</name>
    <dbReference type="NCBI Taxonomy" id="1417228"/>
    <lineage>
        <taxon>Bacteria</taxon>
        <taxon>Pseudomonadati</taxon>
        <taxon>Pseudomonadota</taxon>
        <taxon>Betaproteobacteria</taxon>
        <taxon>Burkholderiales</taxon>
        <taxon>Burkholderiaceae</taxon>
        <taxon>Paraburkholderia</taxon>
    </lineage>
</organism>
<proteinExistence type="predicted"/>
<keyword evidence="3" id="KW-1185">Reference proteome</keyword>
<reference evidence="2 3" key="1">
    <citation type="journal article" date="2016" name="Gene">
        <title>PacBio SMRT assembly of a complex multi-replicon genome reveals chlorocatechol degradative operon in a region of genome plasticity.</title>
        <authorList>
            <person name="Ricker N."/>
            <person name="Shen S.Y."/>
            <person name="Goordial J."/>
            <person name="Jin S."/>
            <person name="Fulthorpe R.R."/>
        </authorList>
    </citation>
    <scope>NUCLEOTIDE SEQUENCE [LARGE SCALE GENOMIC DNA]</scope>
    <source>
        <strain evidence="2 3">OLGA172</strain>
    </source>
</reference>
<gene>
    <name evidence="2" type="ORF">AYM40_01335</name>
</gene>
<dbReference type="OrthoDB" id="8779914at2"/>
<protein>
    <submittedName>
        <fullName evidence="2">Uncharacterized protein</fullName>
    </submittedName>
</protein>
<keyword evidence="1" id="KW-0175">Coiled coil</keyword>
<dbReference type="AlphaFoldDB" id="A0A160FGF2"/>
<accession>A0A160FGF2</accession>
<dbReference type="Proteomes" id="UP000076852">
    <property type="component" value="Chromosome 1"/>
</dbReference>
<dbReference type="RefSeq" id="WP_007179482.1">
    <property type="nucleotide sequence ID" value="NZ_CP014578.1"/>
</dbReference>
<sequence length="182" mass="20343">MTTPLSKGAKRSDSTRALIQERALERGAQRTEDVQQRVRMLMADIEDEMARNEGIYPHNGGALSGAEIARRAGIHPTTLFSPKQRDFGSEVKQWLERIKEGKVVGRGPVRRELADRIADWKALYDGLAQSHRDTELELQQTEADLEKARGEIKTLQATVDRLTEQLAALGGEKVVSLRNKGK</sequence>
<dbReference type="KEGG" id="buz:AYM40_01335"/>
<evidence type="ECO:0000313" key="3">
    <source>
        <dbReference type="Proteomes" id="UP000076852"/>
    </source>
</evidence>